<keyword evidence="3 5" id="KW-0949">S-adenosyl-L-methionine</keyword>
<dbReference type="GO" id="GO:0005737">
    <property type="term" value="C:cytoplasm"/>
    <property type="evidence" value="ECO:0007669"/>
    <property type="project" value="UniProtKB-SubCell"/>
</dbReference>
<evidence type="ECO:0000256" key="2">
    <source>
        <dbReference type="ARBA" id="ARBA00022679"/>
    </source>
</evidence>
<evidence type="ECO:0000256" key="4">
    <source>
        <dbReference type="ARBA" id="ARBA00022785"/>
    </source>
</evidence>
<evidence type="ECO:0000256" key="1">
    <source>
        <dbReference type="ARBA" id="ARBA00022490"/>
    </source>
</evidence>
<comment type="catalytic activity">
    <reaction evidence="5">
        <text>7-aminomethyl-7-carbaguanosine(34) in tRNA + S-adenosyl-L-methionine = epoxyqueuosine(34) in tRNA + adenine + L-methionine + 2 H(+)</text>
        <dbReference type="Rhea" id="RHEA:32155"/>
        <dbReference type="Rhea" id="RHEA-COMP:10342"/>
        <dbReference type="Rhea" id="RHEA-COMP:18582"/>
        <dbReference type="ChEBI" id="CHEBI:15378"/>
        <dbReference type="ChEBI" id="CHEBI:16708"/>
        <dbReference type="ChEBI" id="CHEBI:57844"/>
        <dbReference type="ChEBI" id="CHEBI:59789"/>
        <dbReference type="ChEBI" id="CHEBI:82833"/>
        <dbReference type="ChEBI" id="CHEBI:194443"/>
        <dbReference type="EC" id="2.4.99.17"/>
    </reaction>
</comment>
<dbReference type="Gene3D" id="2.40.10.240">
    <property type="entry name" value="QueA-like"/>
    <property type="match status" value="1"/>
</dbReference>
<keyword evidence="4 5" id="KW-0671">Queuosine biosynthesis</keyword>
<dbReference type="AlphaFoldDB" id="A0A7C3SJF6"/>
<dbReference type="Gene3D" id="3.40.1780.10">
    <property type="entry name" value="QueA-like"/>
    <property type="match status" value="1"/>
</dbReference>
<name>A0A7C3SJF6_9BACT</name>
<organism evidence="6">
    <name type="scientific">Desulfobacca acetoxidans</name>
    <dbReference type="NCBI Taxonomy" id="60893"/>
    <lineage>
        <taxon>Bacteria</taxon>
        <taxon>Pseudomonadati</taxon>
        <taxon>Thermodesulfobacteriota</taxon>
        <taxon>Desulfobaccia</taxon>
        <taxon>Desulfobaccales</taxon>
        <taxon>Desulfobaccaceae</taxon>
        <taxon>Desulfobacca</taxon>
    </lineage>
</organism>
<dbReference type="Pfam" id="PF02547">
    <property type="entry name" value="Queuosine_synth"/>
    <property type="match status" value="1"/>
</dbReference>
<gene>
    <name evidence="5 6" type="primary">queA</name>
    <name evidence="6" type="ORF">ENV62_02025</name>
</gene>
<comment type="similarity">
    <text evidence="5">Belongs to the QueA family.</text>
</comment>
<dbReference type="InterPro" id="IPR042119">
    <property type="entry name" value="QueA_dom2"/>
</dbReference>
<reference evidence="6" key="1">
    <citation type="journal article" date="2020" name="mSystems">
        <title>Genome- and Community-Level Interaction Insights into Carbon Utilization and Element Cycling Functions of Hydrothermarchaeota in Hydrothermal Sediment.</title>
        <authorList>
            <person name="Zhou Z."/>
            <person name="Liu Y."/>
            <person name="Xu W."/>
            <person name="Pan J."/>
            <person name="Luo Z.H."/>
            <person name="Li M."/>
        </authorList>
    </citation>
    <scope>NUCLEOTIDE SEQUENCE [LARGE SCALE GENOMIC DNA]</scope>
    <source>
        <strain evidence="6">SpSt-776</strain>
    </source>
</reference>
<protein>
    <recommendedName>
        <fullName evidence="5">S-adenosylmethionine:tRNA ribosyltransferase-isomerase</fullName>
        <ecNumber evidence="5">2.4.99.17</ecNumber>
    </recommendedName>
    <alternativeName>
        <fullName evidence="5">Queuosine biosynthesis protein QueA</fullName>
    </alternativeName>
</protein>
<dbReference type="InterPro" id="IPR003699">
    <property type="entry name" value="QueA"/>
</dbReference>
<dbReference type="HAMAP" id="MF_00113">
    <property type="entry name" value="QueA"/>
    <property type="match status" value="1"/>
</dbReference>
<keyword evidence="2 5" id="KW-0808">Transferase</keyword>
<dbReference type="PANTHER" id="PTHR30307">
    <property type="entry name" value="S-ADENOSYLMETHIONINE:TRNA RIBOSYLTRANSFERASE-ISOMERASE"/>
    <property type="match status" value="1"/>
</dbReference>
<evidence type="ECO:0000313" key="6">
    <source>
        <dbReference type="EMBL" id="HGB14005.1"/>
    </source>
</evidence>
<keyword evidence="1 5" id="KW-0963">Cytoplasm</keyword>
<evidence type="ECO:0000256" key="3">
    <source>
        <dbReference type="ARBA" id="ARBA00022691"/>
    </source>
</evidence>
<comment type="subcellular location">
    <subcellularLocation>
        <location evidence="5">Cytoplasm</location>
    </subcellularLocation>
</comment>
<dbReference type="NCBIfam" id="NF001140">
    <property type="entry name" value="PRK00147.1"/>
    <property type="match status" value="1"/>
</dbReference>
<comment type="caution">
    <text evidence="6">The sequence shown here is derived from an EMBL/GenBank/DDBJ whole genome shotgun (WGS) entry which is preliminary data.</text>
</comment>
<comment type="function">
    <text evidence="5">Transfers and isomerizes the ribose moiety from AdoMet to the 7-aminomethyl group of 7-deazaguanine (preQ1-tRNA) to give epoxyqueuosine (oQ-tRNA).</text>
</comment>
<dbReference type="SUPFAM" id="SSF111337">
    <property type="entry name" value="QueA-like"/>
    <property type="match status" value="1"/>
</dbReference>
<dbReference type="InterPro" id="IPR036100">
    <property type="entry name" value="QueA_sf"/>
</dbReference>
<dbReference type="NCBIfam" id="TIGR00113">
    <property type="entry name" value="queA"/>
    <property type="match status" value="1"/>
</dbReference>
<evidence type="ECO:0000256" key="5">
    <source>
        <dbReference type="HAMAP-Rule" id="MF_00113"/>
    </source>
</evidence>
<dbReference type="PANTHER" id="PTHR30307:SF0">
    <property type="entry name" value="S-ADENOSYLMETHIONINE:TRNA RIBOSYLTRANSFERASE-ISOMERASE"/>
    <property type="match status" value="1"/>
</dbReference>
<proteinExistence type="inferred from homology"/>
<dbReference type="InterPro" id="IPR042118">
    <property type="entry name" value="QueA_dom1"/>
</dbReference>
<accession>A0A7C3SJF6</accession>
<dbReference type="GO" id="GO:0051075">
    <property type="term" value="F:S-adenosylmethionine:tRNA ribosyltransferase-isomerase activity"/>
    <property type="evidence" value="ECO:0007669"/>
    <property type="project" value="UniProtKB-EC"/>
</dbReference>
<dbReference type="UniPathway" id="UPA00392"/>
<dbReference type="GO" id="GO:0008616">
    <property type="term" value="P:tRNA queuosine(34) biosynthetic process"/>
    <property type="evidence" value="ECO:0007669"/>
    <property type="project" value="UniProtKB-UniRule"/>
</dbReference>
<comment type="subunit">
    <text evidence="5">Monomer.</text>
</comment>
<dbReference type="EMBL" id="DTHB01000016">
    <property type="protein sequence ID" value="HGB14005.1"/>
    <property type="molecule type" value="Genomic_DNA"/>
</dbReference>
<keyword evidence="6" id="KW-0413">Isomerase</keyword>
<dbReference type="EC" id="2.4.99.17" evidence="5"/>
<sequence length="352" mass="39628">MNTRIEDFDYFLPPDLVAQYPAEPRDASRLMVVSRKTGELSHATFRQLPQWLDDHDLLVVNDTQVFPARLKGIRDTGGRVELLLHHLPVPEDNGAISRKARASAGYRARRRLRPGQTLTFGPDLTAVVLALPGPGTVEVRFFSQTGNVCQKILEAGQAPLPPYIRRDPETSDRSRYQTIFARQPGAIACPTAGLHFTAQVLAELREKGVETVSITLHVGPGTFTPVRVSDYTQHRLAPEYFILAPEMADRLNRGRALGKRLVAVGTTTVRVLEFCLRQEGFAAQEGWCDLYIYPGYRFRAVDRLLTNFHLPRSTLLLLVSAFAGRDLILRAYKEAVEQKYRFYSYGDCMLIL</sequence>
<comment type="pathway">
    <text evidence="5">tRNA modification; tRNA-queuosine biosynthesis.</text>
</comment>
<keyword evidence="6" id="KW-0328">Glycosyltransferase</keyword>